<dbReference type="STRING" id="5514.A0A395SJF4"/>
<dbReference type="PANTHER" id="PTHR42973">
    <property type="entry name" value="BINDING OXIDOREDUCTASE, PUTATIVE (AFU_ORTHOLOGUE AFUA_1G17690)-RELATED"/>
    <property type="match status" value="1"/>
</dbReference>
<comment type="caution">
    <text evidence="7">The sequence shown here is derived from an EMBL/GenBank/DDBJ whole genome shotgun (WGS) entry which is preliminary data.</text>
</comment>
<feature type="domain" description="FAD-binding PCMH-type" evidence="6">
    <location>
        <begin position="55"/>
        <end position="221"/>
    </location>
</feature>
<keyword evidence="3" id="KW-0274">FAD</keyword>
<dbReference type="InterPro" id="IPR016166">
    <property type="entry name" value="FAD-bd_PCMH"/>
</dbReference>
<reference evidence="7 8" key="1">
    <citation type="journal article" date="2018" name="PLoS Pathog.">
        <title>Evolution of structural diversity of trichothecenes, a family of toxins produced by plant pathogenic and entomopathogenic fungi.</title>
        <authorList>
            <person name="Proctor R.H."/>
            <person name="McCormick S.P."/>
            <person name="Kim H.S."/>
            <person name="Cardoza R.E."/>
            <person name="Stanley A.M."/>
            <person name="Lindo L."/>
            <person name="Kelly A."/>
            <person name="Brown D.W."/>
            <person name="Lee T."/>
            <person name="Vaughan M.M."/>
            <person name="Alexander N.J."/>
            <person name="Busman M."/>
            <person name="Gutierrez S."/>
        </authorList>
    </citation>
    <scope>NUCLEOTIDE SEQUENCE [LARGE SCALE GENOMIC DNA]</scope>
    <source>
        <strain evidence="7 8">NRRL 3299</strain>
    </source>
</reference>
<keyword evidence="2" id="KW-0285">Flavoprotein</keyword>
<dbReference type="InterPro" id="IPR016169">
    <property type="entry name" value="FAD-bd_PCMH_sub2"/>
</dbReference>
<dbReference type="InterPro" id="IPR036318">
    <property type="entry name" value="FAD-bd_PCMH-like_sf"/>
</dbReference>
<evidence type="ECO:0000259" key="6">
    <source>
        <dbReference type="PROSITE" id="PS51387"/>
    </source>
</evidence>
<protein>
    <submittedName>
        <fullName evidence="7">D-lactate dehydrogenase</fullName>
    </submittedName>
</protein>
<evidence type="ECO:0000313" key="8">
    <source>
        <dbReference type="Proteomes" id="UP000266152"/>
    </source>
</evidence>
<gene>
    <name evidence="7" type="ORF">FSPOR_2871</name>
</gene>
<evidence type="ECO:0000313" key="7">
    <source>
        <dbReference type="EMBL" id="RGP72199.1"/>
    </source>
</evidence>
<sequence>MKDDNVAVPQANGRPEGGQHEHDLKTFLKVQKDIPHSLPSSSDFDKLASLGFVNNTARPLAFVRPQDAEQVSRLIAYLAANRIPFTVRSGGNNLFGKSQVDNTVCIDLRSINFCQADQEAQYARIGGGILFEDLIDTLQSKGLSTVTGMVPPIGYVGWATYGGYGPFAWLHGLGHEAIIGAKVVDWRGRIVNADFDLLKGIRGAGGSFGVIVELTIKVYPLGNFLAGQIMFDESDTKATVRNICRETQRQFLRPSSESLYMAPLFIVTPMSKAPFCHVAWLHEDQELGKKEIDKITRLGPFVYKTTRNTTHAGATDDFKHNFVMPGMKANIGTMSIYSLTNEVIDVIAHYVDIMPDVVGAGFAIHSAKEASKDAADASSFEATEAHFMLEFMAGATSDESLEVTNKWLQSFLTAMRDTDQSNILPSTYVNLTPPGQNTLEKAYGHNYDFIIELQKKYDPHGVFRASPPFATLASEEGRDTQKATQLKSELAQL</sequence>
<keyword evidence="4" id="KW-0560">Oxidoreductase</keyword>
<proteinExistence type="inferred from homology"/>
<dbReference type="EMBL" id="PXOF01000036">
    <property type="protein sequence ID" value="RGP72199.1"/>
    <property type="molecule type" value="Genomic_DNA"/>
</dbReference>
<dbReference type="InterPro" id="IPR006094">
    <property type="entry name" value="Oxid_FAD_bind_N"/>
</dbReference>
<dbReference type="Gene3D" id="3.30.465.10">
    <property type="match status" value="1"/>
</dbReference>
<evidence type="ECO:0000256" key="3">
    <source>
        <dbReference type="ARBA" id="ARBA00022827"/>
    </source>
</evidence>
<dbReference type="AlphaFoldDB" id="A0A395SJF4"/>
<dbReference type="Pfam" id="PF01565">
    <property type="entry name" value="FAD_binding_4"/>
    <property type="match status" value="1"/>
</dbReference>
<keyword evidence="8" id="KW-1185">Reference proteome</keyword>
<dbReference type="InterPro" id="IPR016167">
    <property type="entry name" value="FAD-bd_PCMH_sub1"/>
</dbReference>
<dbReference type="PANTHER" id="PTHR42973:SF7">
    <property type="entry name" value="FAD-BINDING PCMH-TYPE DOMAIN-CONTAINING PROTEIN"/>
    <property type="match status" value="1"/>
</dbReference>
<evidence type="ECO:0000256" key="5">
    <source>
        <dbReference type="SAM" id="MobiDB-lite"/>
    </source>
</evidence>
<evidence type="ECO:0000256" key="2">
    <source>
        <dbReference type="ARBA" id="ARBA00022630"/>
    </source>
</evidence>
<evidence type="ECO:0000256" key="4">
    <source>
        <dbReference type="ARBA" id="ARBA00023002"/>
    </source>
</evidence>
<organism evidence="7 8">
    <name type="scientific">Fusarium sporotrichioides</name>
    <dbReference type="NCBI Taxonomy" id="5514"/>
    <lineage>
        <taxon>Eukaryota</taxon>
        <taxon>Fungi</taxon>
        <taxon>Dikarya</taxon>
        <taxon>Ascomycota</taxon>
        <taxon>Pezizomycotina</taxon>
        <taxon>Sordariomycetes</taxon>
        <taxon>Hypocreomycetidae</taxon>
        <taxon>Hypocreales</taxon>
        <taxon>Nectriaceae</taxon>
        <taxon>Fusarium</taxon>
    </lineage>
</organism>
<dbReference type="InterPro" id="IPR050416">
    <property type="entry name" value="FAD-linked_Oxidoreductase"/>
</dbReference>
<dbReference type="GO" id="GO:0071949">
    <property type="term" value="F:FAD binding"/>
    <property type="evidence" value="ECO:0007669"/>
    <property type="project" value="InterPro"/>
</dbReference>
<dbReference type="Gene3D" id="3.40.462.20">
    <property type="match status" value="1"/>
</dbReference>
<dbReference type="GO" id="GO:0016491">
    <property type="term" value="F:oxidoreductase activity"/>
    <property type="evidence" value="ECO:0007669"/>
    <property type="project" value="UniProtKB-KW"/>
</dbReference>
<accession>A0A395SJF4</accession>
<dbReference type="Gene3D" id="3.30.43.10">
    <property type="entry name" value="Uridine Diphospho-n-acetylenolpyruvylglucosamine Reductase, domain 2"/>
    <property type="match status" value="1"/>
</dbReference>
<dbReference type="Proteomes" id="UP000266152">
    <property type="component" value="Unassembled WGS sequence"/>
</dbReference>
<feature type="region of interest" description="Disordered" evidence="5">
    <location>
        <begin position="1"/>
        <end position="20"/>
    </location>
</feature>
<dbReference type="PROSITE" id="PS51387">
    <property type="entry name" value="FAD_PCMH"/>
    <property type="match status" value="1"/>
</dbReference>
<evidence type="ECO:0000256" key="1">
    <source>
        <dbReference type="ARBA" id="ARBA00005466"/>
    </source>
</evidence>
<dbReference type="SUPFAM" id="SSF56176">
    <property type="entry name" value="FAD-binding/transporter-associated domain-like"/>
    <property type="match status" value="1"/>
</dbReference>
<comment type="similarity">
    <text evidence="1">Belongs to the oxygen-dependent FAD-linked oxidoreductase family.</text>
</comment>
<name>A0A395SJF4_FUSSP</name>